<sequence>MTNKTEKLITQLDEEFKDLIVKYGDILNEASTGISTNDLELQRLIDSIDSKLDVIIIELTRLSDISENLKMKNIETNPQTEQDTNNIFKKYNQVLDIVNEL</sequence>
<reference evidence="1 2" key="1">
    <citation type="journal article" date="2018" name="MBio">
        <title>Comparative Genomics Reveals the Core Gene Toolbox for the Fungus-Insect Symbiosis.</title>
        <authorList>
            <person name="Wang Y."/>
            <person name="Stata M."/>
            <person name="Wang W."/>
            <person name="Stajich J.E."/>
            <person name="White M.M."/>
            <person name="Moncalvo J.M."/>
        </authorList>
    </citation>
    <scope>NUCLEOTIDE SEQUENCE [LARGE SCALE GENOMIC DNA]</scope>
    <source>
        <strain evidence="1 2">AUS-77-4</strain>
    </source>
</reference>
<keyword evidence="2" id="KW-1185">Reference proteome</keyword>
<evidence type="ECO:0000313" key="2">
    <source>
        <dbReference type="Proteomes" id="UP000245699"/>
    </source>
</evidence>
<evidence type="ECO:0000313" key="1">
    <source>
        <dbReference type="EMBL" id="PVU95914.1"/>
    </source>
</evidence>
<accession>A0A2T9YUG4</accession>
<dbReference type="Proteomes" id="UP000245699">
    <property type="component" value="Unassembled WGS sequence"/>
</dbReference>
<organism evidence="1 2">
    <name type="scientific">Furculomyces boomerangus</name>
    <dbReference type="NCBI Taxonomy" id="61424"/>
    <lineage>
        <taxon>Eukaryota</taxon>
        <taxon>Fungi</taxon>
        <taxon>Fungi incertae sedis</taxon>
        <taxon>Zoopagomycota</taxon>
        <taxon>Kickxellomycotina</taxon>
        <taxon>Harpellomycetes</taxon>
        <taxon>Harpellales</taxon>
        <taxon>Harpellaceae</taxon>
        <taxon>Furculomyces</taxon>
    </lineage>
</organism>
<protein>
    <submittedName>
        <fullName evidence="1">Uncharacterized protein</fullName>
    </submittedName>
</protein>
<proteinExistence type="predicted"/>
<dbReference type="AlphaFoldDB" id="A0A2T9YUG4"/>
<dbReference type="EMBL" id="MBFT01000164">
    <property type="protein sequence ID" value="PVU95914.1"/>
    <property type="molecule type" value="Genomic_DNA"/>
</dbReference>
<name>A0A2T9YUG4_9FUNG</name>
<gene>
    <name evidence="1" type="ORF">BB559_002573</name>
</gene>
<comment type="caution">
    <text evidence="1">The sequence shown here is derived from an EMBL/GenBank/DDBJ whole genome shotgun (WGS) entry which is preliminary data.</text>
</comment>